<proteinExistence type="predicted"/>
<dbReference type="VEuPathDB" id="FungiDB:PV06_11115"/>
<dbReference type="STRING" id="215243.A0A0D2A8Q5"/>
<evidence type="ECO:0000313" key="2">
    <source>
        <dbReference type="Proteomes" id="UP000053342"/>
    </source>
</evidence>
<protein>
    <submittedName>
        <fullName evidence="1">Uncharacterized protein</fullName>
    </submittedName>
</protein>
<dbReference type="RefSeq" id="XP_016256922.1">
    <property type="nucleotide sequence ID" value="XM_016412741.1"/>
</dbReference>
<dbReference type="OrthoDB" id="274828at2759"/>
<reference evidence="1 2" key="1">
    <citation type="submission" date="2015-01" db="EMBL/GenBank/DDBJ databases">
        <title>The Genome Sequence of Exophiala oligosperma CBS72588.</title>
        <authorList>
            <consortium name="The Broad Institute Genomics Platform"/>
            <person name="Cuomo C."/>
            <person name="de Hoog S."/>
            <person name="Gorbushina A."/>
            <person name="Stielow B."/>
            <person name="Teixiera M."/>
            <person name="Abouelleil A."/>
            <person name="Chapman S.B."/>
            <person name="Priest M."/>
            <person name="Young S.K."/>
            <person name="Wortman J."/>
            <person name="Nusbaum C."/>
            <person name="Birren B."/>
        </authorList>
    </citation>
    <scope>NUCLEOTIDE SEQUENCE [LARGE SCALE GENOMIC DNA]</scope>
    <source>
        <strain evidence="1 2">CBS 72588</strain>
    </source>
</reference>
<accession>A0A0D2A8Q5</accession>
<gene>
    <name evidence="1" type="ORF">PV06_11115</name>
</gene>
<dbReference type="HOGENOM" id="CLU_1478508_0_0_1"/>
<sequence>MGPSKYHDAEHKIIHSQQFILVRSFTDLMFGRKTASFTNGGMVMFCSTGSNSPAYPSFKLLLDKVRAQARGLSTTSPDFPLPRPFSKPDQRVLDLFAGAEGVKLVDLKGLTVPESKGYLEYFAKSGLLKAKLDDAKVAELRGFSAGGIVGELAKLGSRIRT</sequence>
<dbReference type="InterPro" id="IPR019368">
    <property type="entry name" value="Ribosomal_mS29"/>
</dbReference>
<keyword evidence="2" id="KW-1185">Reference proteome</keyword>
<name>A0A0D2A8Q5_9EURO</name>
<dbReference type="Proteomes" id="UP000053342">
    <property type="component" value="Unassembled WGS sequence"/>
</dbReference>
<dbReference type="AlphaFoldDB" id="A0A0D2A8Q5"/>
<organism evidence="1 2">
    <name type="scientific">Exophiala oligosperma</name>
    <dbReference type="NCBI Taxonomy" id="215243"/>
    <lineage>
        <taxon>Eukaryota</taxon>
        <taxon>Fungi</taxon>
        <taxon>Dikarya</taxon>
        <taxon>Ascomycota</taxon>
        <taxon>Pezizomycotina</taxon>
        <taxon>Eurotiomycetes</taxon>
        <taxon>Chaetothyriomycetidae</taxon>
        <taxon>Chaetothyriales</taxon>
        <taxon>Herpotrichiellaceae</taxon>
        <taxon>Exophiala</taxon>
    </lineage>
</organism>
<dbReference type="EMBL" id="KN847350">
    <property type="protein sequence ID" value="KIW36706.1"/>
    <property type="molecule type" value="Genomic_DNA"/>
</dbReference>
<dbReference type="Pfam" id="PF10236">
    <property type="entry name" value="DAP3"/>
    <property type="match status" value="1"/>
</dbReference>
<dbReference type="GeneID" id="27363189"/>
<evidence type="ECO:0000313" key="1">
    <source>
        <dbReference type="EMBL" id="KIW36706.1"/>
    </source>
</evidence>